<dbReference type="OrthoDB" id="8021850at2759"/>
<feature type="transmembrane region" description="Helical" evidence="1">
    <location>
        <begin position="296"/>
        <end position="318"/>
    </location>
</feature>
<evidence type="ECO:0000313" key="2">
    <source>
        <dbReference type="EMBL" id="KAJ8026897.1"/>
    </source>
</evidence>
<dbReference type="GO" id="GO:0005829">
    <property type="term" value="C:cytosol"/>
    <property type="evidence" value="ECO:0007669"/>
    <property type="project" value="TreeGrafter"/>
</dbReference>
<dbReference type="InterPro" id="IPR019172">
    <property type="entry name" value="Osteopetrosis-assoc_TM_1"/>
</dbReference>
<dbReference type="EMBL" id="JAIZAY010000016">
    <property type="protein sequence ID" value="KAJ8026897.1"/>
    <property type="molecule type" value="Genomic_DNA"/>
</dbReference>
<gene>
    <name evidence="2" type="ORF">HOLleu_31859</name>
</gene>
<evidence type="ECO:0000313" key="3">
    <source>
        <dbReference type="Proteomes" id="UP001152320"/>
    </source>
</evidence>
<sequence length="349" mass="38652">MHIKQCSYKMAACRANRNRQLVVIRFFGCFSVFVLVCGGTNVEFFPSSYDSVVGKSSGFLLTEGERQSGYTTECVPLIHQFSNASASFILCAANFAKPLRFCESCGENYRAVIESVNEIEKDKKCRDTILNSDVLQIVQRTLNFVQGLWDHGNCENCFEDQNDGAAKSKLSNNTLIFWKYYNEVKNCFETYNSTTGQVMVAEVLHSGVSYDVIAGVATPSGSRPVGQQGGSVGGDHLSNSTLCKACHESYCELNTFYKELGASSKLCMDIVEMMNLTRQKWSNDFHCIIHTKDTEVVVTLSVLFCCIPVVFYLVAMIITKKHVIKRPCAATTPSGEVDSSVSPFGTNVR</sequence>
<keyword evidence="1 2" id="KW-0812">Transmembrane</keyword>
<dbReference type="Proteomes" id="UP001152320">
    <property type="component" value="Chromosome 16"/>
</dbReference>
<dbReference type="AlphaFoldDB" id="A0A9Q1BIH7"/>
<dbReference type="Pfam" id="PF09777">
    <property type="entry name" value="OSTMP1"/>
    <property type="match status" value="1"/>
</dbReference>
<keyword evidence="1" id="KW-1133">Transmembrane helix</keyword>
<keyword evidence="3" id="KW-1185">Reference proteome</keyword>
<name>A0A9Q1BIH7_HOLLE</name>
<reference evidence="2" key="1">
    <citation type="submission" date="2021-10" db="EMBL/GenBank/DDBJ databases">
        <title>Tropical sea cucumber genome reveals ecological adaptation and Cuvierian tubules defense mechanism.</title>
        <authorList>
            <person name="Chen T."/>
        </authorList>
    </citation>
    <scope>NUCLEOTIDE SEQUENCE</scope>
    <source>
        <strain evidence="2">Nanhai2018</strain>
        <tissue evidence="2">Muscle</tissue>
    </source>
</reference>
<comment type="caution">
    <text evidence="2">The sequence shown here is derived from an EMBL/GenBank/DDBJ whole genome shotgun (WGS) entry which is preliminary data.</text>
</comment>
<keyword evidence="1" id="KW-0472">Membrane</keyword>
<feature type="transmembrane region" description="Helical" evidence="1">
    <location>
        <begin position="21"/>
        <end position="42"/>
    </location>
</feature>
<dbReference type="PANTHER" id="PTHR15644:SF2">
    <property type="entry name" value="OSTEOPETROSIS-ASSOCIATED TRANSMEMBRANE PROTEIN 1"/>
    <property type="match status" value="1"/>
</dbReference>
<organism evidence="2 3">
    <name type="scientific">Holothuria leucospilota</name>
    <name type="common">Black long sea cucumber</name>
    <name type="synonym">Mertensiothuria leucospilota</name>
    <dbReference type="NCBI Taxonomy" id="206669"/>
    <lineage>
        <taxon>Eukaryota</taxon>
        <taxon>Metazoa</taxon>
        <taxon>Echinodermata</taxon>
        <taxon>Eleutherozoa</taxon>
        <taxon>Echinozoa</taxon>
        <taxon>Holothuroidea</taxon>
        <taxon>Aspidochirotacea</taxon>
        <taxon>Aspidochirotida</taxon>
        <taxon>Holothuriidae</taxon>
        <taxon>Holothuria</taxon>
    </lineage>
</organism>
<dbReference type="PANTHER" id="PTHR15644">
    <property type="entry name" value="OSTEOPETROSIS ASSOCIATED TRANSMEMBRANE PROTEIN 1"/>
    <property type="match status" value="1"/>
</dbReference>
<evidence type="ECO:0000256" key="1">
    <source>
        <dbReference type="SAM" id="Phobius"/>
    </source>
</evidence>
<proteinExistence type="predicted"/>
<accession>A0A9Q1BIH7</accession>
<protein>
    <submittedName>
        <fullName evidence="2">Osteopetrosis-associated transmembrane protein 1</fullName>
    </submittedName>
</protein>